<dbReference type="NCBIfam" id="NF006987">
    <property type="entry name" value="PRK09452.1"/>
    <property type="match status" value="1"/>
</dbReference>
<dbReference type="Gene3D" id="2.40.50.100">
    <property type="match status" value="1"/>
</dbReference>
<dbReference type="RefSeq" id="WP_126954116.1">
    <property type="nucleotide sequence ID" value="NZ_RZGR01000028.1"/>
</dbReference>
<dbReference type="GO" id="GO:0016887">
    <property type="term" value="F:ATP hydrolysis activity"/>
    <property type="evidence" value="ECO:0007669"/>
    <property type="project" value="InterPro"/>
</dbReference>
<dbReference type="PROSITE" id="PS00211">
    <property type="entry name" value="ABC_TRANSPORTER_1"/>
    <property type="match status" value="1"/>
</dbReference>
<comment type="similarity">
    <text evidence="7">Belongs to the ABC transporter superfamily. Spermidine/putrescine importer (TC 3.A.1.11.1) family.</text>
</comment>
<dbReference type="PROSITE" id="PS50893">
    <property type="entry name" value="ABC_TRANSPORTER_2"/>
    <property type="match status" value="1"/>
</dbReference>
<dbReference type="InterPro" id="IPR008995">
    <property type="entry name" value="Mo/tungstate-bd_C_term_dom"/>
</dbReference>
<dbReference type="GO" id="GO:0043190">
    <property type="term" value="C:ATP-binding cassette (ABC) transporter complex"/>
    <property type="evidence" value="ECO:0007669"/>
    <property type="project" value="InterPro"/>
</dbReference>
<dbReference type="PANTHER" id="PTHR42781:SF4">
    <property type="entry name" value="SPERMIDINE_PUTRESCINE IMPORT ATP-BINDING PROTEIN POTA"/>
    <property type="match status" value="1"/>
</dbReference>
<comment type="catalytic activity">
    <reaction evidence="7">
        <text>ATP + H2O + polyamine-[polyamine-binding protein]Side 1 = ADP + phosphate + polyamineSide 2 + [polyamine-binding protein]Side 1.</text>
        <dbReference type="EC" id="7.6.2.11"/>
    </reaction>
</comment>
<feature type="domain" description="ABC transporter" evidence="8">
    <location>
        <begin position="6"/>
        <end position="236"/>
    </location>
</feature>
<dbReference type="Proteomes" id="UP000288012">
    <property type="component" value="Unassembled WGS sequence"/>
</dbReference>
<keyword evidence="4 7" id="KW-0067">ATP-binding</keyword>
<dbReference type="InterPro" id="IPR017871">
    <property type="entry name" value="ABC_transporter-like_CS"/>
</dbReference>
<dbReference type="SUPFAM" id="SSF52540">
    <property type="entry name" value="P-loop containing nucleoside triphosphate hydrolases"/>
    <property type="match status" value="1"/>
</dbReference>
<dbReference type="Pfam" id="PF08402">
    <property type="entry name" value="TOBE_2"/>
    <property type="match status" value="1"/>
</dbReference>
<dbReference type="CDD" id="cd03300">
    <property type="entry name" value="ABC_PotA_N"/>
    <property type="match status" value="1"/>
</dbReference>
<comment type="caution">
    <text evidence="9">The sequence shown here is derived from an EMBL/GenBank/DDBJ whole genome shotgun (WGS) entry which is preliminary data.</text>
</comment>
<dbReference type="NCBIfam" id="TIGR01187">
    <property type="entry name" value="potA"/>
    <property type="match status" value="1"/>
</dbReference>
<evidence type="ECO:0000259" key="8">
    <source>
        <dbReference type="PROSITE" id="PS50893"/>
    </source>
</evidence>
<dbReference type="Gene3D" id="3.40.50.300">
    <property type="entry name" value="P-loop containing nucleotide triphosphate hydrolases"/>
    <property type="match status" value="1"/>
</dbReference>
<dbReference type="OrthoDB" id="9802264at2"/>
<dbReference type="InterPro" id="IPR003439">
    <property type="entry name" value="ABC_transporter-like_ATP-bd"/>
</dbReference>
<evidence type="ECO:0000256" key="6">
    <source>
        <dbReference type="ARBA" id="ARBA00023136"/>
    </source>
</evidence>
<dbReference type="InterPro" id="IPR013611">
    <property type="entry name" value="Transp-assoc_OB_typ2"/>
</dbReference>
<dbReference type="InterPro" id="IPR017879">
    <property type="entry name" value="PotA_ATP-bd"/>
</dbReference>
<keyword evidence="5 7" id="KW-1278">Translocase</keyword>
<gene>
    <name evidence="7 9" type="primary">potA</name>
    <name evidence="9" type="ORF">EKM59_08900</name>
</gene>
<evidence type="ECO:0000256" key="5">
    <source>
        <dbReference type="ARBA" id="ARBA00022967"/>
    </source>
</evidence>
<dbReference type="EC" id="7.6.2.11" evidence="7"/>
<keyword evidence="10" id="KW-1185">Reference proteome</keyword>
<dbReference type="InterPro" id="IPR003593">
    <property type="entry name" value="AAA+_ATPase"/>
</dbReference>
<accession>A0A433JHS2</accession>
<dbReference type="AlphaFoldDB" id="A0A433JHS2"/>
<sequence length="364" mass="41464">MPIPLIEIKEVYKSYGAAVILSDVSLSVHPGEFLTLLGPSGCGKTTLLRMISGFEQPSSGNIYINGECVNHLPPQKRDVHTVFQSYALFPHLNVFENVAFALRCKGMGETEIKHRVADALKLVRLESFAQRWIRQLSGGQQQRVAIARAIISRPQVLLLDEPLSSLDYRLRKSMQYELKQLQKTLNMTFIFVTHDQEEALSMSDRIVIFNHGHIEQIGTPRQVYETPINLHVAKFIGETNIFDIKVQSVHNDSLYTEIESIRLECKNTGRFKIGEKIHLIIRPEDIRVWGENEITHTEGMLPGKIVDIVYKGSTVDLTVKLPSGKLVNASEFFDEDDDKLEYAINEAVWIQWYPGWEVLLPYES</sequence>
<dbReference type="SUPFAM" id="SSF50331">
    <property type="entry name" value="MOP-like"/>
    <property type="match status" value="1"/>
</dbReference>
<protein>
    <recommendedName>
        <fullName evidence="7">Spermidine/putrescine import ATP-binding protein PotA</fullName>
        <ecNumber evidence="7">7.6.2.11</ecNumber>
    </recommendedName>
</protein>
<keyword evidence="1 7" id="KW-0813">Transport</keyword>
<keyword evidence="3 7" id="KW-0547">Nucleotide-binding</keyword>
<keyword evidence="2 7" id="KW-1003">Cell membrane</keyword>
<dbReference type="FunFam" id="3.40.50.300:FF:000133">
    <property type="entry name" value="Spermidine/putrescine import ATP-binding protein PotA"/>
    <property type="match status" value="1"/>
</dbReference>
<evidence type="ECO:0000313" key="9">
    <source>
        <dbReference type="EMBL" id="RUQ84129.1"/>
    </source>
</evidence>
<evidence type="ECO:0000256" key="7">
    <source>
        <dbReference type="RuleBase" id="RU364083"/>
    </source>
</evidence>
<comment type="function">
    <text evidence="7">Part of the ABC transporter complex PotABCD involved in spermidine/putrescine import. Responsible for energy coupling to the transport system.</text>
</comment>
<dbReference type="InterPro" id="IPR005893">
    <property type="entry name" value="PotA-like"/>
</dbReference>
<evidence type="ECO:0000256" key="2">
    <source>
        <dbReference type="ARBA" id="ARBA00022475"/>
    </source>
</evidence>
<organism evidence="9 10">
    <name type="scientific">Legionella septentrionalis</name>
    <dbReference type="NCBI Taxonomy" id="2498109"/>
    <lineage>
        <taxon>Bacteria</taxon>
        <taxon>Pseudomonadati</taxon>
        <taxon>Pseudomonadota</taxon>
        <taxon>Gammaproteobacteria</taxon>
        <taxon>Legionellales</taxon>
        <taxon>Legionellaceae</taxon>
        <taxon>Legionella</taxon>
    </lineage>
</organism>
<dbReference type="InterPro" id="IPR027417">
    <property type="entry name" value="P-loop_NTPase"/>
</dbReference>
<dbReference type="InterPro" id="IPR050093">
    <property type="entry name" value="ABC_SmlMolc_Importer"/>
</dbReference>
<comment type="subunit">
    <text evidence="7">The complex is composed of two ATP-binding proteins (PotA), two transmembrane proteins (PotB and PotC) and a solute-binding protein (PotD).</text>
</comment>
<evidence type="ECO:0000313" key="10">
    <source>
        <dbReference type="Proteomes" id="UP000288012"/>
    </source>
</evidence>
<name>A0A433JHS2_9GAMM</name>
<dbReference type="EMBL" id="RZGR01000028">
    <property type="protein sequence ID" value="RUQ84129.1"/>
    <property type="molecule type" value="Genomic_DNA"/>
</dbReference>
<reference evidence="9 10" key="1">
    <citation type="submission" date="2018-12" db="EMBL/GenBank/DDBJ databases">
        <title>Legionella sp,whole genome shotgun sequence.</title>
        <authorList>
            <person name="Wu H."/>
        </authorList>
    </citation>
    <scope>NUCLEOTIDE SEQUENCE [LARGE SCALE GENOMIC DNA]</scope>
    <source>
        <strain evidence="10">km714</strain>
    </source>
</reference>
<dbReference type="GO" id="GO:0015594">
    <property type="term" value="F:ABC-type putrescine transporter activity"/>
    <property type="evidence" value="ECO:0007669"/>
    <property type="project" value="InterPro"/>
</dbReference>
<dbReference type="PANTHER" id="PTHR42781">
    <property type="entry name" value="SPERMIDINE/PUTRESCINE IMPORT ATP-BINDING PROTEIN POTA"/>
    <property type="match status" value="1"/>
</dbReference>
<dbReference type="SMART" id="SM00382">
    <property type="entry name" value="AAA"/>
    <property type="match status" value="1"/>
</dbReference>
<evidence type="ECO:0000256" key="4">
    <source>
        <dbReference type="ARBA" id="ARBA00022840"/>
    </source>
</evidence>
<proteinExistence type="inferred from homology"/>
<dbReference type="GO" id="GO:0005524">
    <property type="term" value="F:ATP binding"/>
    <property type="evidence" value="ECO:0007669"/>
    <property type="project" value="UniProtKB-KW"/>
</dbReference>
<dbReference type="Pfam" id="PF00005">
    <property type="entry name" value="ABC_tran"/>
    <property type="match status" value="1"/>
</dbReference>
<keyword evidence="6 7" id="KW-0472">Membrane</keyword>
<evidence type="ECO:0000256" key="1">
    <source>
        <dbReference type="ARBA" id="ARBA00022448"/>
    </source>
</evidence>
<evidence type="ECO:0000256" key="3">
    <source>
        <dbReference type="ARBA" id="ARBA00022741"/>
    </source>
</evidence>